<reference evidence="2 3" key="1">
    <citation type="submission" date="2015-11" db="EMBL/GenBank/DDBJ databases">
        <title>Genome sequences of Lysobacter enzymogenes strain C3 and Lysobacter antibioticus ATCC 29479.</title>
        <authorList>
            <person name="Kobayashi D.Y."/>
        </authorList>
    </citation>
    <scope>NUCLEOTIDE SEQUENCE [LARGE SCALE GENOMIC DNA]</scope>
    <source>
        <strain evidence="2 3">C3</strain>
    </source>
</reference>
<dbReference type="EMBL" id="CP013140">
    <property type="protein sequence ID" value="ALN58500.1"/>
    <property type="molecule type" value="Genomic_DNA"/>
</dbReference>
<dbReference type="OrthoDB" id="5957597at2"/>
<feature type="signal peptide" evidence="1">
    <location>
        <begin position="1"/>
        <end position="24"/>
    </location>
</feature>
<sequence>MHRPLTAALLAFALAAGVAAPARAGLFDKNPDQVAQDAVTKDLRAVTLWVDASWGFRNQGAANALSRAHQAFVSRGYDVVSVEPYIENGDLQGFFVTYQKPRG</sequence>
<dbReference type="STRING" id="69.GLE_3154"/>
<dbReference type="Proteomes" id="UP000061569">
    <property type="component" value="Chromosome"/>
</dbReference>
<protein>
    <submittedName>
        <fullName evidence="2">Uncharacterized protein</fullName>
    </submittedName>
</protein>
<gene>
    <name evidence="2" type="ORF">GLE_3154</name>
</gene>
<feature type="chain" id="PRO_5006595668" evidence="1">
    <location>
        <begin position="25"/>
        <end position="103"/>
    </location>
</feature>
<organism evidence="2 3">
    <name type="scientific">Lysobacter enzymogenes</name>
    <dbReference type="NCBI Taxonomy" id="69"/>
    <lineage>
        <taxon>Bacteria</taxon>
        <taxon>Pseudomonadati</taxon>
        <taxon>Pseudomonadota</taxon>
        <taxon>Gammaproteobacteria</taxon>
        <taxon>Lysobacterales</taxon>
        <taxon>Lysobacteraceae</taxon>
        <taxon>Lysobacter</taxon>
    </lineage>
</organism>
<evidence type="ECO:0000313" key="2">
    <source>
        <dbReference type="EMBL" id="ALN58500.1"/>
    </source>
</evidence>
<dbReference type="PATRIC" id="fig|69.6.peg.3111"/>
<dbReference type="KEGG" id="lez:GLE_3154"/>
<proteinExistence type="predicted"/>
<keyword evidence="1" id="KW-0732">Signal</keyword>
<evidence type="ECO:0000256" key="1">
    <source>
        <dbReference type="SAM" id="SignalP"/>
    </source>
</evidence>
<name>A0A0S2DJ00_LYSEN</name>
<evidence type="ECO:0000313" key="3">
    <source>
        <dbReference type="Proteomes" id="UP000061569"/>
    </source>
</evidence>
<dbReference type="AlphaFoldDB" id="A0A0S2DJ00"/>
<accession>A0A0S2DJ00</accession>